<gene>
    <name evidence="8" type="ORF">Q7A36_09450</name>
</gene>
<feature type="transmembrane region" description="Helical" evidence="7">
    <location>
        <begin position="316"/>
        <end position="341"/>
    </location>
</feature>
<evidence type="ECO:0000256" key="5">
    <source>
        <dbReference type="ARBA" id="ARBA00022989"/>
    </source>
</evidence>
<evidence type="ECO:0000313" key="9">
    <source>
        <dbReference type="Proteomes" id="UP001243009"/>
    </source>
</evidence>
<reference evidence="8 9" key="1">
    <citation type="submission" date="2023-08" db="EMBL/GenBank/DDBJ databases">
        <title>The draft genome sequence of Paracraurococcus sp. LOR1-02.</title>
        <authorList>
            <person name="Kingkaew E."/>
            <person name="Tanasupawat S."/>
        </authorList>
    </citation>
    <scope>NUCLEOTIDE SEQUENCE [LARGE SCALE GENOMIC DNA]</scope>
    <source>
        <strain evidence="8 9">LOR1-02</strain>
    </source>
</reference>
<evidence type="ECO:0000256" key="6">
    <source>
        <dbReference type="ARBA" id="ARBA00023136"/>
    </source>
</evidence>
<feature type="transmembrane region" description="Helical" evidence="7">
    <location>
        <begin position="353"/>
        <end position="375"/>
    </location>
</feature>
<evidence type="ECO:0000256" key="7">
    <source>
        <dbReference type="SAM" id="Phobius"/>
    </source>
</evidence>
<feature type="transmembrane region" description="Helical" evidence="7">
    <location>
        <begin position="381"/>
        <end position="400"/>
    </location>
</feature>
<feature type="transmembrane region" description="Helical" evidence="7">
    <location>
        <begin position="291"/>
        <end position="310"/>
    </location>
</feature>
<comment type="caution">
    <text evidence="8">The sequence shown here is derived from an EMBL/GenBank/DDBJ whole genome shotgun (WGS) entry which is preliminary data.</text>
</comment>
<sequence>MPRDLEPSAHPLRRLLAIPAFRRLWAVGGIANAMRWVETLVAVIWTFEATHSALAVSLVALMRALPMLLLGATAGALAEVLDRRRLLMAGQAAACIGAAAILALALAGALEVWHLAAQGFLGGLVWTGEMASRRRMVTEVAGERDVVTAVAFDSLTANTTRMAGPLLGGAIYQFLGLPVAFGLAACCYVLTFGLLAGVAHRQARRRFGPRLLAAEMAEAVMVVRRMKVLQAVILITLAMNVFGFCVTAVLPAFGIAAFAASPVQIGMLTAAEPAGALLTGLVMATRRGLPLSPALMLGGGGFFMLCLLLLALAPSLWLAVGVLMLGGIGTALFAALQTALPVTQAPAEARSRVLGLVTTCIGMGPAGQLTIGALADSLGPGTAIPVMAALGLAMVGATAWQTLRA</sequence>
<dbReference type="InterPro" id="IPR036259">
    <property type="entry name" value="MFS_trans_sf"/>
</dbReference>
<dbReference type="Pfam" id="PF05977">
    <property type="entry name" value="MFS_3"/>
    <property type="match status" value="1"/>
</dbReference>
<keyword evidence="2" id="KW-0813">Transport</keyword>
<keyword evidence="6 7" id="KW-0472">Membrane</keyword>
<accession>A0ABT9DXE4</accession>
<dbReference type="InterPro" id="IPR010290">
    <property type="entry name" value="TM_effector"/>
</dbReference>
<organism evidence="8 9">
    <name type="scientific">Paracraurococcus lichenis</name>
    <dbReference type="NCBI Taxonomy" id="3064888"/>
    <lineage>
        <taxon>Bacteria</taxon>
        <taxon>Pseudomonadati</taxon>
        <taxon>Pseudomonadota</taxon>
        <taxon>Alphaproteobacteria</taxon>
        <taxon>Acetobacterales</taxon>
        <taxon>Roseomonadaceae</taxon>
        <taxon>Paracraurococcus</taxon>
    </lineage>
</organism>
<dbReference type="Proteomes" id="UP001243009">
    <property type="component" value="Unassembled WGS sequence"/>
</dbReference>
<protein>
    <submittedName>
        <fullName evidence="8">MFS transporter</fullName>
    </submittedName>
</protein>
<evidence type="ECO:0000313" key="8">
    <source>
        <dbReference type="EMBL" id="MDO9708569.1"/>
    </source>
</evidence>
<feature type="transmembrane region" description="Helical" evidence="7">
    <location>
        <begin position="93"/>
        <end position="116"/>
    </location>
</feature>
<dbReference type="PANTHER" id="PTHR23513">
    <property type="entry name" value="INTEGRAL MEMBRANE EFFLUX PROTEIN-RELATED"/>
    <property type="match status" value="1"/>
</dbReference>
<proteinExistence type="predicted"/>
<dbReference type="Gene3D" id="1.20.1250.20">
    <property type="entry name" value="MFS general substrate transporter like domains"/>
    <property type="match status" value="1"/>
</dbReference>
<feature type="transmembrane region" description="Helical" evidence="7">
    <location>
        <begin position="265"/>
        <end position="284"/>
    </location>
</feature>
<dbReference type="CDD" id="cd06173">
    <property type="entry name" value="MFS_MefA_like"/>
    <property type="match status" value="1"/>
</dbReference>
<evidence type="ECO:0000256" key="1">
    <source>
        <dbReference type="ARBA" id="ARBA00004651"/>
    </source>
</evidence>
<keyword evidence="4 7" id="KW-0812">Transmembrane</keyword>
<comment type="subcellular location">
    <subcellularLocation>
        <location evidence="1">Cell membrane</location>
        <topology evidence="1">Multi-pass membrane protein</topology>
    </subcellularLocation>
</comment>
<evidence type="ECO:0000256" key="4">
    <source>
        <dbReference type="ARBA" id="ARBA00022692"/>
    </source>
</evidence>
<evidence type="ECO:0000256" key="2">
    <source>
        <dbReference type="ARBA" id="ARBA00022448"/>
    </source>
</evidence>
<feature type="transmembrane region" description="Helical" evidence="7">
    <location>
        <begin position="24"/>
        <end position="47"/>
    </location>
</feature>
<feature type="transmembrane region" description="Helical" evidence="7">
    <location>
        <begin position="231"/>
        <end position="259"/>
    </location>
</feature>
<dbReference type="RefSeq" id="WP_305103436.1">
    <property type="nucleotide sequence ID" value="NZ_JAUTWS010000007.1"/>
</dbReference>
<keyword evidence="9" id="KW-1185">Reference proteome</keyword>
<dbReference type="PANTHER" id="PTHR23513:SF11">
    <property type="entry name" value="STAPHYLOFERRIN A TRANSPORTER"/>
    <property type="match status" value="1"/>
</dbReference>
<evidence type="ECO:0000256" key="3">
    <source>
        <dbReference type="ARBA" id="ARBA00022475"/>
    </source>
</evidence>
<keyword evidence="5 7" id="KW-1133">Transmembrane helix</keyword>
<dbReference type="SUPFAM" id="SSF103473">
    <property type="entry name" value="MFS general substrate transporter"/>
    <property type="match status" value="1"/>
</dbReference>
<dbReference type="EMBL" id="JAUTWS010000007">
    <property type="protein sequence ID" value="MDO9708569.1"/>
    <property type="molecule type" value="Genomic_DNA"/>
</dbReference>
<name>A0ABT9DXE4_9PROT</name>
<feature type="transmembrane region" description="Helical" evidence="7">
    <location>
        <begin position="53"/>
        <end position="81"/>
    </location>
</feature>
<keyword evidence="3" id="KW-1003">Cell membrane</keyword>
<feature type="transmembrane region" description="Helical" evidence="7">
    <location>
        <begin position="171"/>
        <end position="196"/>
    </location>
</feature>